<evidence type="ECO:0000256" key="4">
    <source>
        <dbReference type="ARBA" id="ARBA00023157"/>
    </source>
</evidence>
<proteinExistence type="inferred from homology"/>
<name>G7E2X6_MIXOS</name>
<comment type="caution">
    <text evidence="5">The sequence shown here is derived from an EMBL/GenBank/DDBJ whole genome shotgun (WGS) entry which is preliminary data.</text>
</comment>
<dbReference type="InParanoid" id="G7E2X6"/>
<evidence type="ECO:0000313" key="6">
    <source>
        <dbReference type="Proteomes" id="UP000009131"/>
    </source>
</evidence>
<dbReference type="RefSeq" id="XP_014571157.1">
    <property type="nucleotide sequence ID" value="XM_014715671.1"/>
</dbReference>
<evidence type="ECO:0000256" key="2">
    <source>
        <dbReference type="ARBA" id="ARBA00006425"/>
    </source>
</evidence>
<dbReference type="eggNOG" id="ENOG502S7HF">
    <property type="taxonomic scope" value="Eukaryota"/>
</dbReference>
<evidence type="ECO:0000256" key="1">
    <source>
        <dbReference type="ARBA" id="ARBA00004173"/>
    </source>
</evidence>
<keyword evidence="6" id="KW-1185">Reference proteome</keyword>
<reference evidence="5 6" key="1">
    <citation type="journal article" date="2011" name="J. Gen. Appl. Microbiol.">
        <title>Draft genome sequencing of the enigmatic basidiomycete Mixia osmundae.</title>
        <authorList>
            <person name="Nishida H."/>
            <person name="Nagatsuka Y."/>
            <person name="Sugiyama J."/>
        </authorList>
    </citation>
    <scope>NUCLEOTIDE SEQUENCE [LARGE SCALE GENOMIC DNA]</scope>
    <source>
        <strain evidence="6">CBS 9802 / IAM 14324 / JCM 22182 / KY 12970</strain>
    </source>
</reference>
<dbReference type="Gene3D" id="1.10.10.140">
    <property type="entry name" value="Cytochrome c oxidase, subunit VIb"/>
    <property type="match status" value="1"/>
</dbReference>
<dbReference type="Proteomes" id="UP000009131">
    <property type="component" value="Unassembled WGS sequence"/>
</dbReference>
<dbReference type="PANTHER" id="PTHR47677">
    <property type="entry name" value="CYTOCHROME C OXIDASE ASSEMBLY FACTOR 6"/>
    <property type="match status" value="1"/>
</dbReference>
<dbReference type="OrthoDB" id="5545577at2759"/>
<dbReference type="FunCoup" id="G7E2X6">
    <property type="interactions" value="15"/>
</dbReference>
<gene>
    <name evidence="5" type="primary">Mo03833</name>
    <name evidence="5" type="ORF">E5Q_03833</name>
</gene>
<evidence type="ECO:0000313" key="5">
    <source>
        <dbReference type="EMBL" id="GAA97157.1"/>
    </source>
</evidence>
<keyword evidence="4" id="KW-1015">Disulfide bond</keyword>
<protein>
    <recommendedName>
        <fullName evidence="7">Cytochrome c oxidase assembly factor 6</fullName>
    </recommendedName>
</protein>
<evidence type="ECO:0008006" key="7">
    <source>
        <dbReference type="Google" id="ProtNLM"/>
    </source>
</evidence>
<dbReference type="InterPro" id="IPR036549">
    <property type="entry name" value="CX6/COA6-like_sf"/>
</dbReference>
<reference evidence="5 6" key="2">
    <citation type="journal article" date="2012" name="Open Biol.">
        <title>Characteristics of nucleosomes and linker DNA regions on the genome of the basidiomycete Mixia osmundae revealed by mono- and dinucleosome mapping.</title>
        <authorList>
            <person name="Nishida H."/>
            <person name="Kondo S."/>
            <person name="Matsumoto T."/>
            <person name="Suzuki Y."/>
            <person name="Yoshikawa H."/>
            <person name="Taylor T.D."/>
            <person name="Sugiyama J."/>
        </authorList>
    </citation>
    <scope>NUCLEOTIDE SEQUENCE [LARGE SCALE GENOMIC DNA]</scope>
    <source>
        <strain evidence="6">CBS 9802 / IAM 14324 / JCM 22182 / KY 12970</strain>
    </source>
</reference>
<sequence>MANAPNRSQRDRCWESRDAYFSCLDKSDVIVPGDEGKTCSKENKHYEKECAKSWVDYFNKRRVLEARQKATLAQSAINQPLPASK</sequence>
<dbReference type="EMBL" id="BABT02000117">
    <property type="protein sequence ID" value="GAA97157.1"/>
    <property type="molecule type" value="Genomic_DNA"/>
</dbReference>
<dbReference type="GO" id="GO:0005739">
    <property type="term" value="C:mitochondrion"/>
    <property type="evidence" value="ECO:0007669"/>
    <property type="project" value="UniProtKB-SubCell"/>
</dbReference>
<dbReference type="InterPro" id="IPR048281">
    <property type="entry name" value="COA6_fun"/>
</dbReference>
<dbReference type="HOGENOM" id="CLU_142408_2_0_1"/>
<comment type="similarity">
    <text evidence="2">Belongs to the cytochrome c oxidase subunit 6B family.</text>
</comment>
<accession>G7E2X6</accession>
<keyword evidence="3" id="KW-0496">Mitochondrion</keyword>
<dbReference type="OMA" id="CAKAWVK"/>
<evidence type="ECO:0000256" key="3">
    <source>
        <dbReference type="ARBA" id="ARBA00023128"/>
    </source>
</evidence>
<dbReference type="PROSITE" id="PS51808">
    <property type="entry name" value="CHCH"/>
    <property type="match status" value="1"/>
</dbReference>
<dbReference type="Pfam" id="PF02297">
    <property type="entry name" value="COX6B"/>
    <property type="match status" value="1"/>
</dbReference>
<organism evidence="5 6">
    <name type="scientific">Mixia osmundae (strain CBS 9802 / IAM 14324 / JCM 22182 / KY 12970)</name>
    <dbReference type="NCBI Taxonomy" id="764103"/>
    <lineage>
        <taxon>Eukaryota</taxon>
        <taxon>Fungi</taxon>
        <taxon>Dikarya</taxon>
        <taxon>Basidiomycota</taxon>
        <taxon>Pucciniomycotina</taxon>
        <taxon>Mixiomycetes</taxon>
        <taxon>Mixiales</taxon>
        <taxon>Mixiaceae</taxon>
        <taxon>Mixia</taxon>
    </lineage>
</organism>
<dbReference type="SUPFAM" id="SSF47694">
    <property type="entry name" value="Cytochrome c oxidase subunit h"/>
    <property type="match status" value="1"/>
</dbReference>
<dbReference type="InterPro" id="IPR048280">
    <property type="entry name" value="COX6B-like"/>
</dbReference>
<dbReference type="STRING" id="764103.G7E2X6"/>
<dbReference type="AlphaFoldDB" id="G7E2X6"/>
<comment type="subcellular location">
    <subcellularLocation>
        <location evidence="1">Mitochondrion</location>
    </subcellularLocation>
</comment>
<dbReference type="PANTHER" id="PTHR47677:SF1">
    <property type="entry name" value="CYTOCHROME C OXIDASE ASSEMBLY FACTOR 6"/>
    <property type="match status" value="1"/>
</dbReference>